<sequence length="128" mass="14917">MRVQGLPCMMFSIISNLRHKFGRLATENCSFTAPIIRVMMFVLIVDFDDVNNGLILEYAFGANYKSIKDQQRFLYKEIKPDDKNRSNVNCEFNIEEEFQNQIDRFLEIDGNIDDDVNDIDIEGIEHSV</sequence>
<evidence type="ECO:0000313" key="1">
    <source>
        <dbReference type="EMBL" id="GES96089.1"/>
    </source>
</evidence>
<comment type="caution">
    <text evidence="1">The sequence shown here is derived from an EMBL/GenBank/DDBJ whole genome shotgun (WGS) entry which is preliminary data.</text>
</comment>
<protein>
    <submittedName>
        <fullName evidence="1">Uncharacterized protein</fullName>
    </submittedName>
</protein>
<name>A0A8H3M3Q4_9GLOM</name>
<dbReference type="Proteomes" id="UP000615446">
    <property type="component" value="Unassembled WGS sequence"/>
</dbReference>
<evidence type="ECO:0000313" key="2">
    <source>
        <dbReference type="Proteomes" id="UP000615446"/>
    </source>
</evidence>
<dbReference type="AlphaFoldDB" id="A0A8H3M3Q4"/>
<gene>
    <name evidence="1" type="ORF">RCL2_002273100</name>
</gene>
<organism evidence="1 2">
    <name type="scientific">Rhizophagus clarus</name>
    <dbReference type="NCBI Taxonomy" id="94130"/>
    <lineage>
        <taxon>Eukaryota</taxon>
        <taxon>Fungi</taxon>
        <taxon>Fungi incertae sedis</taxon>
        <taxon>Mucoromycota</taxon>
        <taxon>Glomeromycotina</taxon>
        <taxon>Glomeromycetes</taxon>
        <taxon>Glomerales</taxon>
        <taxon>Glomeraceae</taxon>
        <taxon>Rhizophagus</taxon>
    </lineage>
</organism>
<dbReference type="EMBL" id="BLAL01000246">
    <property type="protein sequence ID" value="GES96089.1"/>
    <property type="molecule type" value="Genomic_DNA"/>
</dbReference>
<accession>A0A8H3M3Q4</accession>
<proteinExistence type="predicted"/>
<reference evidence="1" key="1">
    <citation type="submission" date="2019-10" db="EMBL/GenBank/DDBJ databases">
        <title>Conservation and host-specific expression of non-tandemly repeated heterogenous ribosome RNA gene in arbuscular mycorrhizal fungi.</title>
        <authorList>
            <person name="Maeda T."/>
            <person name="Kobayashi Y."/>
            <person name="Nakagawa T."/>
            <person name="Ezawa T."/>
            <person name="Yamaguchi K."/>
            <person name="Bino T."/>
            <person name="Nishimoto Y."/>
            <person name="Shigenobu S."/>
            <person name="Kawaguchi M."/>
        </authorList>
    </citation>
    <scope>NUCLEOTIDE SEQUENCE</scope>
    <source>
        <strain evidence="1">HR1</strain>
    </source>
</reference>